<proteinExistence type="predicted"/>
<organism evidence="1">
    <name type="scientific">bioreactor metagenome</name>
    <dbReference type="NCBI Taxonomy" id="1076179"/>
    <lineage>
        <taxon>unclassified sequences</taxon>
        <taxon>metagenomes</taxon>
        <taxon>ecological metagenomes</taxon>
    </lineage>
</organism>
<gene>
    <name evidence="1" type="ORF">SDC9_110542</name>
</gene>
<evidence type="ECO:0000313" key="1">
    <source>
        <dbReference type="EMBL" id="MPM63661.1"/>
    </source>
</evidence>
<dbReference type="AlphaFoldDB" id="A0A645BGB3"/>
<comment type="caution">
    <text evidence="1">The sequence shown here is derived from an EMBL/GenBank/DDBJ whole genome shotgun (WGS) entry which is preliminary data.</text>
</comment>
<accession>A0A645BGB3</accession>
<dbReference type="EMBL" id="VSSQ01019539">
    <property type="protein sequence ID" value="MPM63661.1"/>
    <property type="molecule type" value="Genomic_DNA"/>
</dbReference>
<reference evidence="1" key="1">
    <citation type="submission" date="2019-08" db="EMBL/GenBank/DDBJ databases">
        <authorList>
            <person name="Kucharzyk K."/>
            <person name="Murdoch R.W."/>
            <person name="Higgins S."/>
            <person name="Loffler F."/>
        </authorList>
    </citation>
    <scope>NUCLEOTIDE SEQUENCE</scope>
</reference>
<sequence length="113" mass="12764">MKHDFLIAYARGLDGKTFSVKFSGQIKRIGTKKSVLKAWRYHKEFNRGLNPPFKPIEAEGQGECISISYKPRDCEGWATIVLEKAIRLDVQVVEVRVEDITEIINGSGATTHE</sequence>
<name>A0A645BGB3_9ZZZZ</name>
<protein>
    <submittedName>
        <fullName evidence="1">Uncharacterized protein</fullName>
    </submittedName>
</protein>